<name>X1EFS5_9ZZZZ</name>
<evidence type="ECO:0000256" key="1">
    <source>
        <dbReference type="ARBA" id="ARBA00004496"/>
    </source>
</evidence>
<comment type="caution">
    <text evidence="11">The sequence shown here is derived from an EMBL/GenBank/DDBJ whole genome shotgun (WGS) entry which is preliminary data.</text>
</comment>
<evidence type="ECO:0000313" key="11">
    <source>
        <dbReference type="EMBL" id="GAH19205.1"/>
    </source>
</evidence>
<dbReference type="PANTHER" id="PTHR30478">
    <property type="entry name" value="DNA POLYMERASE III SUBUNIT BETA"/>
    <property type="match status" value="1"/>
</dbReference>
<dbReference type="SUPFAM" id="SSF55979">
    <property type="entry name" value="DNA clamp"/>
    <property type="match status" value="2"/>
</dbReference>
<evidence type="ECO:0000256" key="7">
    <source>
        <dbReference type="ARBA" id="ARBA00022932"/>
    </source>
</evidence>
<dbReference type="InterPro" id="IPR022634">
    <property type="entry name" value="DNA_polIII_beta_N"/>
</dbReference>
<dbReference type="GO" id="GO:0005737">
    <property type="term" value="C:cytoplasm"/>
    <property type="evidence" value="ECO:0007669"/>
    <property type="project" value="UniProtKB-SubCell"/>
</dbReference>
<dbReference type="SMART" id="SM00480">
    <property type="entry name" value="POL3Bc"/>
    <property type="match status" value="1"/>
</dbReference>
<evidence type="ECO:0000259" key="9">
    <source>
        <dbReference type="Pfam" id="PF00712"/>
    </source>
</evidence>
<evidence type="ECO:0000256" key="5">
    <source>
        <dbReference type="ARBA" id="ARBA00022695"/>
    </source>
</evidence>
<evidence type="ECO:0000259" key="10">
    <source>
        <dbReference type="Pfam" id="PF02767"/>
    </source>
</evidence>
<dbReference type="GO" id="GO:0003677">
    <property type="term" value="F:DNA binding"/>
    <property type="evidence" value="ECO:0007669"/>
    <property type="project" value="UniProtKB-KW"/>
</dbReference>
<keyword evidence="3" id="KW-0963">Cytoplasm</keyword>
<dbReference type="Pfam" id="PF02767">
    <property type="entry name" value="DNA_pol3_beta_2"/>
    <property type="match status" value="1"/>
</dbReference>
<comment type="subcellular location">
    <subcellularLocation>
        <location evidence="1">Cytoplasm</location>
    </subcellularLocation>
</comment>
<dbReference type="EMBL" id="BARU01004258">
    <property type="protein sequence ID" value="GAH19205.1"/>
    <property type="molecule type" value="Genomic_DNA"/>
</dbReference>
<accession>X1EFS5</accession>
<keyword evidence="7" id="KW-0239">DNA-directed DNA polymerase</keyword>
<evidence type="ECO:0000256" key="3">
    <source>
        <dbReference type="ARBA" id="ARBA00022490"/>
    </source>
</evidence>
<dbReference type="GO" id="GO:0009360">
    <property type="term" value="C:DNA polymerase III complex"/>
    <property type="evidence" value="ECO:0007669"/>
    <property type="project" value="InterPro"/>
</dbReference>
<feature type="domain" description="DNA polymerase III beta sliding clamp N-terminal" evidence="9">
    <location>
        <begin position="1"/>
        <end position="119"/>
    </location>
</feature>
<dbReference type="InterPro" id="IPR001001">
    <property type="entry name" value="DNA_polIII_beta"/>
</dbReference>
<gene>
    <name evidence="11" type="ORF">S03H2_08672</name>
</gene>
<dbReference type="Gene3D" id="3.10.150.10">
    <property type="entry name" value="DNA Polymerase III, subunit A, domain 2"/>
    <property type="match status" value="2"/>
</dbReference>
<evidence type="ECO:0000256" key="2">
    <source>
        <dbReference type="ARBA" id="ARBA00010752"/>
    </source>
</evidence>
<proteinExistence type="inferred from homology"/>
<dbReference type="Pfam" id="PF00712">
    <property type="entry name" value="DNA_pol3_beta"/>
    <property type="match status" value="1"/>
</dbReference>
<dbReference type="PANTHER" id="PTHR30478:SF0">
    <property type="entry name" value="BETA SLIDING CLAMP"/>
    <property type="match status" value="1"/>
</dbReference>
<dbReference type="NCBIfam" id="TIGR00663">
    <property type="entry name" value="dnan"/>
    <property type="match status" value="1"/>
</dbReference>
<dbReference type="InterPro" id="IPR046938">
    <property type="entry name" value="DNA_clamp_sf"/>
</dbReference>
<reference evidence="11" key="1">
    <citation type="journal article" date="2014" name="Front. Microbiol.">
        <title>High frequency of phylogenetically diverse reductive dehalogenase-homologous genes in deep subseafloor sedimentary metagenomes.</title>
        <authorList>
            <person name="Kawai M."/>
            <person name="Futagami T."/>
            <person name="Toyoda A."/>
            <person name="Takaki Y."/>
            <person name="Nishi S."/>
            <person name="Hori S."/>
            <person name="Arai W."/>
            <person name="Tsubouchi T."/>
            <person name="Morono Y."/>
            <person name="Uchiyama I."/>
            <person name="Ito T."/>
            <person name="Fujiyama A."/>
            <person name="Inagaki F."/>
            <person name="Takami H."/>
        </authorList>
    </citation>
    <scope>NUCLEOTIDE SEQUENCE</scope>
    <source>
        <strain evidence="11">Expedition CK06-06</strain>
    </source>
</reference>
<dbReference type="CDD" id="cd00140">
    <property type="entry name" value="beta_clamp"/>
    <property type="match status" value="1"/>
</dbReference>
<protein>
    <recommendedName>
        <fullName evidence="12">DNA polymerase III beta sliding clamp central domain-containing protein</fullName>
    </recommendedName>
</protein>
<feature type="non-terminal residue" evidence="11">
    <location>
        <position position="231"/>
    </location>
</feature>
<dbReference type="AlphaFoldDB" id="X1EFS5"/>
<dbReference type="InterPro" id="IPR022637">
    <property type="entry name" value="DNA_polIII_beta_cen"/>
</dbReference>
<keyword evidence="5" id="KW-0548">Nucleotidyltransferase</keyword>
<organism evidence="11">
    <name type="scientific">marine sediment metagenome</name>
    <dbReference type="NCBI Taxonomy" id="412755"/>
    <lineage>
        <taxon>unclassified sequences</taxon>
        <taxon>metagenomes</taxon>
        <taxon>ecological metagenomes</taxon>
    </lineage>
</organism>
<feature type="domain" description="DNA polymerase III beta sliding clamp central" evidence="10">
    <location>
        <begin position="128"/>
        <end position="230"/>
    </location>
</feature>
<keyword evidence="8" id="KW-0238">DNA-binding</keyword>
<dbReference type="GO" id="GO:0006271">
    <property type="term" value="P:DNA strand elongation involved in DNA replication"/>
    <property type="evidence" value="ECO:0007669"/>
    <property type="project" value="TreeGrafter"/>
</dbReference>
<evidence type="ECO:0000256" key="4">
    <source>
        <dbReference type="ARBA" id="ARBA00022679"/>
    </source>
</evidence>
<evidence type="ECO:0008006" key="12">
    <source>
        <dbReference type="Google" id="ProtNLM"/>
    </source>
</evidence>
<keyword evidence="4" id="KW-0808">Transferase</keyword>
<comment type="similarity">
    <text evidence="2">Belongs to the beta sliding clamp family.</text>
</comment>
<dbReference type="GO" id="GO:0003887">
    <property type="term" value="F:DNA-directed DNA polymerase activity"/>
    <property type="evidence" value="ECO:0007669"/>
    <property type="project" value="UniProtKB-KW"/>
</dbReference>
<evidence type="ECO:0000256" key="8">
    <source>
        <dbReference type="ARBA" id="ARBA00023125"/>
    </source>
</evidence>
<evidence type="ECO:0000256" key="6">
    <source>
        <dbReference type="ARBA" id="ARBA00022705"/>
    </source>
</evidence>
<sequence>MKIKLPKNKLLTGIQRVSNVITPKNTLPILSNILLETTGSGIRLIGTDWEIGISYTTEAEILEKGGITIPAKKIGDIVKELPDEEITVSSQKNNTIIITSQKSFFKILGLPKEDFPDLPKVKSEESITIKQKLLKTMLLMTSFAISYDETRYVLNGTLFSLGDNQLKLVTTDGRRLSLIQKKIDNPNKIKKEVIIPIKTSAELSRVLKEEGDVRIFFGQNQIVFELNNTTV</sequence>
<dbReference type="GO" id="GO:0008408">
    <property type="term" value="F:3'-5' exonuclease activity"/>
    <property type="evidence" value="ECO:0007669"/>
    <property type="project" value="InterPro"/>
</dbReference>
<keyword evidence="6" id="KW-0235">DNA replication</keyword>